<reference evidence="3 4" key="1">
    <citation type="submission" date="2019-10" db="EMBL/GenBank/DDBJ databases">
        <title>Taxonomy of Antarctic Massilia spp.: description of Massilia rubra sp. nov., Massilia aquatica sp. nov., Massilia mucilaginosa sp. nov., Massilia frigida sp. nov. isolated from streams, lakes and regoliths.</title>
        <authorList>
            <person name="Holochova P."/>
            <person name="Sedlacek I."/>
            <person name="Kralova S."/>
            <person name="Maslanova I."/>
            <person name="Busse H.-J."/>
            <person name="Stankova E."/>
            <person name="Vrbovska V."/>
            <person name="Kovarovic V."/>
            <person name="Bartak M."/>
            <person name="Svec P."/>
            <person name="Pantucek R."/>
        </authorList>
    </citation>
    <scope>NUCLEOTIDE SEQUENCE [LARGE SCALE GENOMIC DNA]</scope>
    <source>
        <strain evidence="3 4">CCM 8695</strain>
    </source>
</reference>
<evidence type="ECO:0000313" key="3">
    <source>
        <dbReference type="EMBL" id="NHZ80369.1"/>
    </source>
</evidence>
<proteinExistence type="predicted"/>
<protein>
    <recommendedName>
        <fullName evidence="5">Transmembrane protein</fullName>
    </recommendedName>
</protein>
<evidence type="ECO:0000256" key="1">
    <source>
        <dbReference type="SAM" id="MobiDB-lite"/>
    </source>
</evidence>
<sequence length="133" mass="14287">MFAFIVSIFSKESCMWLVAIAWIYVVGLMAVTEVTEHGIVAGIMTFLGYCVLPLSIVWYIAGSKMRRMKIARKEELARRARAQRHGGAAQGGADEHPRRRDAHDRSDSDSGDSDSSDSGGSDSGGGDSGSSSD</sequence>
<evidence type="ECO:0008006" key="5">
    <source>
        <dbReference type="Google" id="ProtNLM"/>
    </source>
</evidence>
<evidence type="ECO:0000313" key="4">
    <source>
        <dbReference type="Proteomes" id="UP000621455"/>
    </source>
</evidence>
<keyword evidence="2" id="KW-0472">Membrane</keyword>
<feature type="transmembrane region" description="Helical" evidence="2">
    <location>
        <begin position="14"/>
        <end position="32"/>
    </location>
</feature>
<accession>A0ABX0NC04</accession>
<keyword evidence="2" id="KW-1133">Transmembrane helix</keyword>
<gene>
    <name evidence="3" type="ORF">F2P44_13960</name>
</gene>
<dbReference type="Proteomes" id="UP000621455">
    <property type="component" value="Unassembled WGS sequence"/>
</dbReference>
<dbReference type="RefSeq" id="WP_229423545.1">
    <property type="nucleotide sequence ID" value="NZ_WHJG01000012.1"/>
</dbReference>
<evidence type="ECO:0000256" key="2">
    <source>
        <dbReference type="SAM" id="Phobius"/>
    </source>
</evidence>
<comment type="caution">
    <text evidence="3">The sequence shown here is derived from an EMBL/GenBank/DDBJ whole genome shotgun (WGS) entry which is preliminary data.</text>
</comment>
<name>A0ABX0NC04_9BURK</name>
<feature type="region of interest" description="Disordered" evidence="1">
    <location>
        <begin position="76"/>
        <end position="133"/>
    </location>
</feature>
<keyword evidence="4" id="KW-1185">Reference proteome</keyword>
<feature type="compositionally biased region" description="Basic and acidic residues" evidence="1">
    <location>
        <begin position="93"/>
        <end position="108"/>
    </location>
</feature>
<keyword evidence="2" id="KW-0812">Transmembrane</keyword>
<feature type="transmembrane region" description="Helical" evidence="2">
    <location>
        <begin position="38"/>
        <end position="61"/>
    </location>
</feature>
<feature type="compositionally biased region" description="Gly residues" evidence="1">
    <location>
        <begin position="121"/>
        <end position="133"/>
    </location>
</feature>
<organism evidence="3 4">
    <name type="scientific">Massilia frigida</name>
    <dbReference type="NCBI Taxonomy" id="2609281"/>
    <lineage>
        <taxon>Bacteria</taxon>
        <taxon>Pseudomonadati</taxon>
        <taxon>Pseudomonadota</taxon>
        <taxon>Betaproteobacteria</taxon>
        <taxon>Burkholderiales</taxon>
        <taxon>Oxalobacteraceae</taxon>
        <taxon>Telluria group</taxon>
        <taxon>Massilia</taxon>
    </lineage>
</organism>
<dbReference type="EMBL" id="WHJG01000012">
    <property type="protein sequence ID" value="NHZ80369.1"/>
    <property type="molecule type" value="Genomic_DNA"/>
</dbReference>